<evidence type="ECO:0000256" key="7">
    <source>
        <dbReference type="ARBA" id="ARBA00023136"/>
    </source>
</evidence>
<sequence>MMILLPLLAVLAIMLLGALAQRFRWLPSKTDIWLNEYVYYLAFPAILFISLAKTPIATILNGPFIAAYLLAMVLTYGLCQKLSLRYGSHSEANIRALAVTFGNTAFIGIPVLMMLYPEDPLALMATAMTSLLSVGMFAFALVKLDLARNNSPRHPLLTMARTLATNPIVLGCLAGIVVSALTVKIPSSLDTALQLIGKSSSPCALFAIGIVLAKAMRRQTGDGSQFSSATEQTLINFAKLVLQPLLALVLFSLFGVSGELRVMGTLLAAMPTAASVYLLAQRYQTLDEKSAQWIMLGTVLTLLALPLWLAVLNTLFIQ</sequence>
<evidence type="ECO:0000256" key="1">
    <source>
        <dbReference type="ARBA" id="ARBA00004651"/>
    </source>
</evidence>
<evidence type="ECO:0000256" key="8">
    <source>
        <dbReference type="SAM" id="Phobius"/>
    </source>
</evidence>
<feature type="transmembrane region" description="Helical" evidence="8">
    <location>
        <begin position="121"/>
        <end position="142"/>
    </location>
</feature>
<accession>A0ABX7R7G9</accession>
<keyword evidence="7 8" id="KW-0472">Membrane</keyword>
<feature type="transmembrane region" description="Helical" evidence="8">
    <location>
        <begin position="163"/>
        <end position="183"/>
    </location>
</feature>
<evidence type="ECO:0000313" key="9">
    <source>
        <dbReference type="EMBL" id="QSX39115.1"/>
    </source>
</evidence>
<organism evidence="9 10">
    <name type="scientific">Shewanella sedimentimangrovi</name>
    <dbReference type="NCBI Taxonomy" id="2814293"/>
    <lineage>
        <taxon>Bacteria</taxon>
        <taxon>Pseudomonadati</taxon>
        <taxon>Pseudomonadota</taxon>
        <taxon>Gammaproteobacteria</taxon>
        <taxon>Alteromonadales</taxon>
        <taxon>Shewanellaceae</taxon>
        <taxon>Shewanella</taxon>
    </lineage>
</organism>
<dbReference type="Pfam" id="PF03547">
    <property type="entry name" value="Mem_trans"/>
    <property type="match status" value="2"/>
</dbReference>
<keyword evidence="10" id="KW-1185">Reference proteome</keyword>
<keyword evidence="3" id="KW-0813">Transport</keyword>
<evidence type="ECO:0000256" key="5">
    <source>
        <dbReference type="ARBA" id="ARBA00022692"/>
    </source>
</evidence>
<keyword evidence="5 8" id="KW-0812">Transmembrane</keyword>
<evidence type="ECO:0000313" key="10">
    <source>
        <dbReference type="Proteomes" id="UP000663207"/>
    </source>
</evidence>
<dbReference type="PANTHER" id="PTHR36838:SF3">
    <property type="entry name" value="TRANSPORTER AUXIN EFFLUX CARRIER EC FAMILY"/>
    <property type="match status" value="1"/>
</dbReference>
<feature type="transmembrane region" description="Helical" evidence="8">
    <location>
        <begin position="92"/>
        <end position="115"/>
    </location>
</feature>
<gene>
    <name evidence="9" type="ORF">JYB85_13070</name>
</gene>
<evidence type="ECO:0000256" key="2">
    <source>
        <dbReference type="ARBA" id="ARBA00010145"/>
    </source>
</evidence>
<dbReference type="Gene3D" id="1.20.1530.20">
    <property type="match status" value="1"/>
</dbReference>
<feature type="transmembrane region" description="Helical" evidence="8">
    <location>
        <begin position="44"/>
        <end position="71"/>
    </location>
</feature>
<feature type="transmembrane region" description="Helical" evidence="8">
    <location>
        <begin position="260"/>
        <end position="280"/>
    </location>
</feature>
<comment type="similarity">
    <text evidence="2">Belongs to the auxin efflux carrier (TC 2.A.69) family.</text>
</comment>
<dbReference type="RefSeq" id="WP_207382071.1">
    <property type="nucleotide sequence ID" value="NZ_CP071502.1"/>
</dbReference>
<feature type="transmembrane region" description="Helical" evidence="8">
    <location>
        <begin position="292"/>
        <end position="317"/>
    </location>
</feature>
<evidence type="ECO:0000256" key="3">
    <source>
        <dbReference type="ARBA" id="ARBA00022448"/>
    </source>
</evidence>
<name>A0ABX7R7G9_9GAMM</name>
<dbReference type="InterPro" id="IPR038770">
    <property type="entry name" value="Na+/solute_symporter_sf"/>
</dbReference>
<keyword evidence="6 8" id="KW-1133">Transmembrane helix</keyword>
<reference evidence="9 10" key="1">
    <citation type="submission" date="2021-03" db="EMBL/GenBank/DDBJ databases">
        <title>Novel species identification of genus Shewanella.</title>
        <authorList>
            <person name="Liu G."/>
            <person name="Zhang Q."/>
        </authorList>
    </citation>
    <scope>NUCLEOTIDE SEQUENCE [LARGE SCALE GENOMIC DNA]</scope>
    <source>
        <strain evidence="9 10">FJAT-52962</strain>
    </source>
</reference>
<keyword evidence="4" id="KW-1003">Cell membrane</keyword>
<dbReference type="Proteomes" id="UP000663207">
    <property type="component" value="Chromosome"/>
</dbReference>
<comment type="subcellular location">
    <subcellularLocation>
        <location evidence="1">Cell membrane</location>
        <topology evidence="1">Multi-pass membrane protein</topology>
    </subcellularLocation>
</comment>
<evidence type="ECO:0000256" key="4">
    <source>
        <dbReference type="ARBA" id="ARBA00022475"/>
    </source>
</evidence>
<dbReference type="InterPro" id="IPR004776">
    <property type="entry name" value="Mem_transp_PIN-like"/>
</dbReference>
<evidence type="ECO:0000256" key="6">
    <source>
        <dbReference type="ARBA" id="ARBA00022989"/>
    </source>
</evidence>
<protein>
    <submittedName>
        <fullName evidence="9">AEC family transporter</fullName>
    </submittedName>
</protein>
<feature type="transmembrane region" description="Helical" evidence="8">
    <location>
        <begin position="195"/>
        <end position="213"/>
    </location>
</feature>
<dbReference type="EMBL" id="CP071502">
    <property type="protein sequence ID" value="QSX39115.1"/>
    <property type="molecule type" value="Genomic_DNA"/>
</dbReference>
<proteinExistence type="inferred from homology"/>
<feature type="transmembrane region" description="Helical" evidence="8">
    <location>
        <begin position="234"/>
        <end position="254"/>
    </location>
</feature>
<dbReference type="PANTHER" id="PTHR36838">
    <property type="entry name" value="AUXIN EFFLUX CARRIER FAMILY PROTEIN"/>
    <property type="match status" value="1"/>
</dbReference>